<dbReference type="PANTHER" id="PTHR11098:SF1">
    <property type="entry name" value="NICOTINATE PHOSPHORIBOSYLTRANSFERASE"/>
    <property type="match status" value="1"/>
</dbReference>
<dbReference type="InterPro" id="IPR007229">
    <property type="entry name" value="Nic_PRibTrfase-Fam"/>
</dbReference>
<comment type="catalytic activity">
    <reaction evidence="10 11">
        <text>5-phospho-alpha-D-ribose 1-diphosphate + nicotinate + ATP + H2O = nicotinate beta-D-ribonucleotide + ADP + phosphate + diphosphate</text>
        <dbReference type="Rhea" id="RHEA:36163"/>
        <dbReference type="ChEBI" id="CHEBI:15377"/>
        <dbReference type="ChEBI" id="CHEBI:30616"/>
        <dbReference type="ChEBI" id="CHEBI:32544"/>
        <dbReference type="ChEBI" id="CHEBI:33019"/>
        <dbReference type="ChEBI" id="CHEBI:43474"/>
        <dbReference type="ChEBI" id="CHEBI:57502"/>
        <dbReference type="ChEBI" id="CHEBI:58017"/>
        <dbReference type="ChEBI" id="CHEBI:456216"/>
        <dbReference type="EC" id="6.3.4.21"/>
    </reaction>
</comment>
<dbReference type="Pfam" id="PF17767">
    <property type="entry name" value="NAPRTase_N"/>
    <property type="match status" value="1"/>
</dbReference>
<comment type="pathway">
    <text evidence="1 11">Cofactor biosynthesis; NAD(+) biosynthesis; nicotinate D-ribonucleotide from nicotinate: step 1/1.</text>
</comment>
<dbReference type="NCBIfam" id="TIGR01513">
    <property type="entry name" value="NAPRTase_put"/>
    <property type="match status" value="1"/>
</dbReference>
<dbReference type="PIRSF" id="PIRSF000484">
    <property type="entry name" value="NAPRT"/>
    <property type="match status" value="1"/>
</dbReference>
<keyword evidence="8 11" id="KW-0808">Transferase</keyword>
<dbReference type="InterPro" id="IPR013785">
    <property type="entry name" value="Aldolase_TIM"/>
</dbReference>
<feature type="non-terminal residue" evidence="14">
    <location>
        <position position="550"/>
    </location>
</feature>
<keyword evidence="15" id="KW-1185">Reference proteome</keyword>
<evidence type="ECO:0000313" key="15">
    <source>
        <dbReference type="Proteomes" id="UP001497623"/>
    </source>
</evidence>
<dbReference type="GO" id="GO:0005829">
    <property type="term" value="C:cytosol"/>
    <property type="evidence" value="ECO:0007669"/>
    <property type="project" value="TreeGrafter"/>
</dbReference>
<evidence type="ECO:0000256" key="7">
    <source>
        <dbReference type="ARBA" id="ARBA00022642"/>
    </source>
</evidence>
<dbReference type="FunFam" id="3.20.140.10:FF:000002">
    <property type="entry name" value="Nicotinate phosphoribosyltransferase"/>
    <property type="match status" value="1"/>
</dbReference>
<dbReference type="InterPro" id="IPR041619">
    <property type="entry name" value="NAPRTase_C"/>
</dbReference>
<dbReference type="FunFam" id="3.20.20.70:FF:000173">
    <property type="entry name" value="Nicotinate phosphoribosyltransferase"/>
    <property type="match status" value="1"/>
</dbReference>
<dbReference type="PANTHER" id="PTHR11098">
    <property type="entry name" value="NICOTINATE PHOSPHORIBOSYLTRANSFERASE"/>
    <property type="match status" value="1"/>
</dbReference>
<evidence type="ECO:0000256" key="5">
    <source>
        <dbReference type="ARBA" id="ARBA00022553"/>
    </source>
</evidence>
<protein>
    <recommendedName>
        <fullName evidence="4 11">Nicotinate phosphoribosyltransferase</fullName>
        <ecNumber evidence="3 11">6.3.4.21</ecNumber>
    </recommendedName>
</protein>
<keyword evidence="7 11" id="KW-0662">Pyridine nucleotide biosynthesis</keyword>
<dbReference type="GO" id="GO:0034355">
    <property type="term" value="P:NAD+ biosynthetic process via the salvage pathway"/>
    <property type="evidence" value="ECO:0007669"/>
    <property type="project" value="TreeGrafter"/>
</dbReference>
<sequence length="550" mass="62008">MLDRVEDPDDRFRNENSQNGVIQPLLTDLYQINMAYAYWKSGKVRDVAVFDLFFRKNPFHGEFTIFAGLEQCLKYIQNFKFSESDIAFLKKNMPPSVEPEFFEFMFNLTTDEITLYAIEEGKVVFPRVPLLVLEGPLIVVQLLETTLLNLVNYSSLIATNAARYRMAAGRKIKLLEFGLRRAQGPDGGLSASKYAYLGGFDGTSNVLAGKLYGIPVKGTHAHSYVSSYTSLDGLHTEVLKHGQTGEEHNLKEVTLEWRTALAEKLNIIQSEASDGELAAFISYAIAFPTGFTALVDTYDVLKSGLLNFCAVALALNDLGYRAQGIRIDSGDLAYLSCVARTTFITVKNDLKKDTIQNLTLSVPNRLEEVIARKRRPTKVEYFTIFYNLITCQRQPALGCVFKLVEINGMPKIKLSQDVEKVTCPGKKSIYRLYGADGHALIDLMHRTSEAAPVAGSRVLCRHPFQESKRAYVSPAKVEAMHKVFWKDGALQQRLPDLEEIRQRVQDSLLTLRQDHKRNLNPTPYKVGVTDDLYNFMHDLWLQSAPIGELF</sequence>
<keyword evidence="6 11" id="KW-0436">Ligase</keyword>
<comment type="similarity">
    <text evidence="2 11">Belongs to the NAPRTase family.</text>
</comment>
<dbReference type="InterPro" id="IPR040727">
    <property type="entry name" value="NAPRTase_N"/>
</dbReference>
<evidence type="ECO:0000256" key="8">
    <source>
        <dbReference type="ARBA" id="ARBA00022679"/>
    </source>
</evidence>
<dbReference type="GO" id="GO:0016740">
    <property type="term" value="F:transferase activity"/>
    <property type="evidence" value="ECO:0007669"/>
    <property type="project" value="UniProtKB-KW"/>
</dbReference>
<dbReference type="InterPro" id="IPR036068">
    <property type="entry name" value="Nicotinate_pribotase-like_C"/>
</dbReference>
<dbReference type="EMBL" id="CAXKWB010020928">
    <property type="protein sequence ID" value="CAL4122885.1"/>
    <property type="molecule type" value="Genomic_DNA"/>
</dbReference>
<comment type="caution">
    <text evidence="14">The sequence shown here is derived from an EMBL/GenBank/DDBJ whole genome shotgun (WGS) entry which is preliminary data.</text>
</comment>
<comment type="PTM">
    <text evidence="11">Transiently phosphorylated on a His residue during the reaction cycle. Phosphorylation strongly increases the affinity for substrates and increases the rate of nicotinate D-ribonucleotide production. Dephosphorylation regenerates the low-affinity form of the enzyme, leading to product release.</text>
</comment>
<evidence type="ECO:0000256" key="4">
    <source>
        <dbReference type="ARBA" id="ARBA00021569"/>
    </source>
</evidence>
<dbReference type="Gene3D" id="3.20.140.10">
    <property type="entry name" value="nicotinate phosphoribosyltransferase"/>
    <property type="match status" value="2"/>
</dbReference>
<dbReference type="EC" id="6.3.4.21" evidence="3 11"/>
<comment type="function">
    <text evidence="9">Catalyzes the first step in the biosynthesis of NAD from nicotinic acid, the ATP-dependent synthesis of beta-nicotinate D-ribonucleotide from nicotinate and 5-phospho-D-ribose 1-phosphate. Helps prevent cellular oxidative stress via its role in NAD biosynthesis.</text>
</comment>
<dbReference type="Gene3D" id="3.20.20.70">
    <property type="entry name" value="Aldolase class I"/>
    <property type="match status" value="2"/>
</dbReference>
<evidence type="ECO:0000259" key="13">
    <source>
        <dbReference type="Pfam" id="PF17956"/>
    </source>
</evidence>
<feature type="domain" description="Nicotinate phosphoribosyltransferase N-terminal" evidence="12">
    <location>
        <begin position="25"/>
        <end position="152"/>
    </location>
</feature>
<dbReference type="Proteomes" id="UP001497623">
    <property type="component" value="Unassembled WGS sequence"/>
</dbReference>
<evidence type="ECO:0000313" key="14">
    <source>
        <dbReference type="EMBL" id="CAL4122885.1"/>
    </source>
</evidence>
<dbReference type="Pfam" id="PF17956">
    <property type="entry name" value="NAPRTase_C"/>
    <property type="match status" value="1"/>
</dbReference>
<proteinExistence type="inferred from homology"/>
<dbReference type="SUPFAM" id="SSF54675">
    <property type="entry name" value="Nicotinate/Quinolinate PRTase N-terminal domain-like"/>
    <property type="match status" value="1"/>
</dbReference>
<evidence type="ECO:0000256" key="2">
    <source>
        <dbReference type="ARBA" id="ARBA00010897"/>
    </source>
</evidence>
<name>A0AAV2RFN5_MEGNR</name>
<dbReference type="GO" id="GO:0004516">
    <property type="term" value="F:nicotinate phosphoribosyltransferase activity"/>
    <property type="evidence" value="ECO:0007669"/>
    <property type="project" value="UniProtKB-UniRule"/>
</dbReference>
<evidence type="ECO:0000256" key="10">
    <source>
        <dbReference type="ARBA" id="ARBA00048668"/>
    </source>
</evidence>
<organism evidence="14 15">
    <name type="scientific">Meganyctiphanes norvegica</name>
    <name type="common">Northern krill</name>
    <name type="synonym">Thysanopoda norvegica</name>
    <dbReference type="NCBI Taxonomy" id="48144"/>
    <lineage>
        <taxon>Eukaryota</taxon>
        <taxon>Metazoa</taxon>
        <taxon>Ecdysozoa</taxon>
        <taxon>Arthropoda</taxon>
        <taxon>Crustacea</taxon>
        <taxon>Multicrustacea</taxon>
        <taxon>Malacostraca</taxon>
        <taxon>Eumalacostraca</taxon>
        <taxon>Eucarida</taxon>
        <taxon>Euphausiacea</taxon>
        <taxon>Euphausiidae</taxon>
        <taxon>Meganyctiphanes</taxon>
    </lineage>
</organism>
<evidence type="ECO:0000256" key="11">
    <source>
        <dbReference type="RuleBase" id="RU365100"/>
    </source>
</evidence>
<feature type="domain" description="Nicotinate phosphoribosyltransferase C-terminal" evidence="13">
    <location>
        <begin position="426"/>
        <end position="535"/>
    </location>
</feature>
<evidence type="ECO:0000256" key="9">
    <source>
        <dbReference type="ARBA" id="ARBA00023426"/>
    </source>
</evidence>
<dbReference type="CDD" id="cd01570">
    <property type="entry name" value="NAPRTase_A"/>
    <property type="match status" value="1"/>
</dbReference>
<gene>
    <name evidence="14" type="ORF">MNOR_LOCUS23594</name>
</gene>
<dbReference type="AlphaFoldDB" id="A0AAV2RFN5"/>
<dbReference type="SUPFAM" id="SSF51690">
    <property type="entry name" value="Nicotinate/Quinolinate PRTase C-terminal domain-like"/>
    <property type="match status" value="1"/>
</dbReference>
<evidence type="ECO:0000259" key="12">
    <source>
        <dbReference type="Pfam" id="PF17767"/>
    </source>
</evidence>
<evidence type="ECO:0000256" key="3">
    <source>
        <dbReference type="ARBA" id="ARBA00013236"/>
    </source>
</evidence>
<reference evidence="14 15" key="1">
    <citation type="submission" date="2024-05" db="EMBL/GenBank/DDBJ databases">
        <authorList>
            <person name="Wallberg A."/>
        </authorList>
    </citation>
    <scope>NUCLEOTIDE SEQUENCE [LARGE SCALE GENOMIC DNA]</scope>
</reference>
<accession>A0AAV2RFN5</accession>
<evidence type="ECO:0000256" key="6">
    <source>
        <dbReference type="ARBA" id="ARBA00022598"/>
    </source>
</evidence>
<dbReference type="InterPro" id="IPR006405">
    <property type="entry name" value="Nic_PRibTrfase_pncB"/>
</dbReference>
<dbReference type="FunFam" id="3.20.140.10:FF:000004">
    <property type="entry name" value="Nicotinate phosphoribosyltransferase"/>
    <property type="match status" value="1"/>
</dbReference>
<evidence type="ECO:0000256" key="1">
    <source>
        <dbReference type="ARBA" id="ARBA00004952"/>
    </source>
</evidence>
<keyword evidence="5" id="KW-0597">Phosphoprotein</keyword>